<dbReference type="Gene3D" id="1.10.520.20">
    <property type="entry name" value="N-terminal domain of the delta subunit of the F1F0-ATP synthase"/>
    <property type="match status" value="1"/>
</dbReference>
<keyword evidence="4 7" id="KW-0406">Ion transport</keyword>
<keyword evidence="3 7" id="KW-0375">Hydrogen ion transport</keyword>
<evidence type="ECO:0000256" key="2">
    <source>
        <dbReference type="ARBA" id="ARBA00022448"/>
    </source>
</evidence>
<evidence type="ECO:0000256" key="6">
    <source>
        <dbReference type="ARBA" id="ARBA00023310"/>
    </source>
</evidence>
<proteinExistence type="inferred from homology"/>
<dbReference type="InterPro" id="IPR026015">
    <property type="entry name" value="ATP_synth_OSCP/delta_N_sf"/>
</dbReference>
<evidence type="ECO:0000256" key="7">
    <source>
        <dbReference type="HAMAP-Rule" id="MF_01416"/>
    </source>
</evidence>
<gene>
    <name evidence="7 8" type="primary">atpH</name>
    <name evidence="8" type="ORF">FNB79_03740</name>
</gene>
<dbReference type="PANTHER" id="PTHR11910">
    <property type="entry name" value="ATP SYNTHASE DELTA CHAIN"/>
    <property type="match status" value="1"/>
</dbReference>
<dbReference type="OrthoDB" id="9802471at2"/>
<keyword evidence="6 7" id="KW-0066">ATP synthesis</keyword>
<keyword evidence="7" id="KW-1003">Cell membrane</keyword>
<dbReference type="InterPro" id="IPR020781">
    <property type="entry name" value="ATPase_OSCP/d_CS"/>
</dbReference>
<dbReference type="PROSITE" id="PS00389">
    <property type="entry name" value="ATPASE_DELTA"/>
    <property type="match status" value="1"/>
</dbReference>
<dbReference type="InterPro" id="IPR000711">
    <property type="entry name" value="ATPase_OSCP/dsu"/>
</dbReference>
<dbReference type="PRINTS" id="PR00125">
    <property type="entry name" value="ATPASEDELTA"/>
</dbReference>
<dbReference type="Pfam" id="PF00213">
    <property type="entry name" value="OSCP"/>
    <property type="match status" value="1"/>
</dbReference>
<evidence type="ECO:0000256" key="1">
    <source>
        <dbReference type="ARBA" id="ARBA00004370"/>
    </source>
</evidence>
<reference evidence="8 9" key="1">
    <citation type="submission" date="2019-07" db="EMBL/GenBank/DDBJ databases">
        <title>Genome sequencing for Formosa sp. PS13.</title>
        <authorList>
            <person name="Park S.-J."/>
        </authorList>
    </citation>
    <scope>NUCLEOTIDE SEQUENCE [LARGE SCALE GENOMIC DNA]</scope>
    <source>
        <strain evidence="8 9">PS13</strain>
    </source>
</reference>
<dbReference type="Proteomes" id="UP000319209">
    <property type="component" value="Chromosome"/>
</dbReference>
<dbReference type="EMBL" id="CP041637">
    <property type="protein sequence ID" value="QDO93124.1"/>
    <property type="molecule type" value="Genomic_DNA"/>
</dbReference>
<dbReference type="GO" id="GO:0005886">
    <property type="term" value="C:plasma membrane"/>
    <property type="evidence" value="ECO:0007669"/>
    <property type="project" value="UniProtKB-SubCell"/>
</dbReference>
<dbReference type="HAMAP" id="MF_01416">
    <property type="entry name" value="ATP_synth_delta_bact"/>
    <property type="match status" value="1"/>
</dbReference>
<keyword evidence="9" id="KW-1185">Reference proteome</keyword>
<dbReference type="GO" id="GO:0045259">
    <property type="term" value="C:proton-transporting ATP synthase complex"/>
    <property type="evidence" value="ECO:0007669"/>
    <property type="project" value="UniProtKB-KW"/>
</dbReference>
<dbReference type="RefSeq" id="WP_143380030.1">
    <property type="nucleotide sequence ID" value="NZ_CP041637.1"/>
</dbReference>
<evidence type="ECO:0000256" key="3">
    <source>
        <dbReference type="ARBA" id="ARBA00022781"/>
    </source>
</evidence>
<comment type="subcellular location">
    <subcellularLocation>
        <location evidence="7">Cell membrane</location>
        <topology evidence="7">Peripheral membrane protein</topology>
    </subcellularLocation>
    <subcellularLocation>
        <location evidence="1">Membrane</location>
    </subcellularLocation>
</comment>
<comment type="function">
    <text evidence="7">F(1)F(0) ATP synthase produces ATP from ADP in the presence of a proton or sodium gradient. F-type ATPases consist of two structural domains, F(1) containing the extramembraneous catalytic core and F(0) containing the membrane proton channel, linked together by a central stalk and a peripheral stalk. During catalysis, ATP synthesis in the catalytic domain of F(1) is coupled via a rotary mechanism of the central stalk subunits to proton translocation.</text>
</comment>
<keyword evidence="7" id="KW-0139">CF(1)</keyword>
<evidence type="ECO:0000313" key="9">
    <source>
        <dbReference type="Proteomes" id="UP000319209"/>
    </source>
</evidence>
<name>A0A516GNM6_9FLAO</name>
<evidence type="ECO:0000256" key="5">
    <source>
        <dbReference type="ARBA" id="ARBA00023136"/>
    </source>
</evidence>
<sequence length="178" mass="19403">MAGSRAAIRYAKAVIALAQESNSAEVVNKDMTLIAKTIANSKDLSDMLESPVLKSSVKKAVLLEVFNYITPATVNLFDVLIENKRISILEDVANTYTILFEQLSGTDIATVTTVVPLTSDLEAKVLVKLKELTGKTVEIKNVIDENIIGGFVLRVGDLQYDASVANKLNKIKQEFSLN</sequence>
<evidence type="ECO:0000313" key="8">
    <source>
        <dbReference type="EMBL" id="QDO93124.1"/>
    </source>
</evidence>
<evidence type="ECO:0000256" key="4">
    <source>
        <dbReference type="ARBA" id="ARBA00023065"/>
    </source>
</evidence>
<dbReference type="SUPFAM" id="SSF47928">
    <property type="entry name" value="N-terminal domain of the delta subunit of the F1F0-ATP synthase"/>
    <property type="match status" value="1"/>
</dbReference>
<dbReference type="KEGG" id="fop:FNB79_03740"/>
<dbReference type="GO" id="GO:0046933">
    <property type="term" value="F:proton-transporting ATP synthase activity, rotational mechanism"/>
    <property type="evidence" value="ECO:0007669"/>
    <property type="project" value="UniProtKB-UniRule"/>
</dbReference>
<keyword evidence="2 7" id="KW-0813">Transport</keyword>
<comment type="similarity">
    <text evidence="7">Belongs to the ATPase delta chain family.</text>
</comment>
<protein>
    <recommendedName>
        <fullName evidence="7">ATP synthase subunit delta</fullName>
    </recommendedName>
    <alternativeName>
        <fullName evidence="7">ATP synthase F(1) sector subunit delta</fullName>
    </alternativeName>
    <alternativeName>
        <fullName evidence="7">F-type ATPase subunit delta</fullName>
        <shortName evidence="7">F-ATPase subunit delta</shortName>
    </alternativeName>
</protein>
<comment type="function">
    <text evidence="7">This protein is part of the stalk that links CF(0) to CF(1). It either transmits conformational changes from CF(0) to CF(1) or is implicated in proton conduction.</text>
</comment>
<organism evidence="8 9">
    <name type="scientific">Formosa sediminum</name>
    <dbReference type="NCBI Taxonomy" id="2594004"/>
    <lineage>
        <taxon>Bacteria</taxon>
        <taxon>Pseudomonadati</taxon>
        <taxon>Bacteroidota</taxon>
        <taxon>Flavobacteriia</taxon>
        <taxon>Flavobacteriales</taxon>
        <taxon>Flavobacteriaceae</taxon>
        <taxon>Formosa</taxon>
    </lineage>
</organism>
<dbReference type="AlphaFoldDB" id="A0A516GNM6"/>
<keyword evidence="5 7" id="KW-0472">Membrane</keyword>
<accession>A0A516GNM6</accession>
<dbReference type="NCBIfam" id="TIGR01145">
    <property type="entry name" value="ATP_synt_delta"/>
    <property type="match status" value="1"/>
</dbReference>